<comment type="similarity">
    <text evidence="6">Belongs to the dihydrofolate reductase family.</text>
</comment>
<evidence type="ECO:0000256" key="2">
    <source>
        <dbReference type="ARBA" id="ARBA00012856"/>
    </source>
</evidence>
<feature type="domain" description="DHFR" evidence="8">
    <location>
        <begin position="2"/>
        <end position="224"/>
    </location>
</feature>
<evidence type="ECO:0000313" key="10">
    <source>
        <dbReference type="Proteomes" id="UP000008743"/>
    </source>
</evidence>
<comment type="pathway">
    <text evidence="1">Cofactor biosynthesis; tetrahydrofolate biosynthesis; 5,6,7,8-tetrahydrofolate from 7,8-dihydrofolate: step 1/1.</text>
</comment>
<dbReference type="Pfam" id="PF00186">
    <property type="entry name" value="DHFR_1"/>
    <property type="match status" value="2"/>
</dbReference>
<evidence type="ECO:0000256" key="3">
    <source>
        <dbReference type="ARBA" id="ARBA00022563"/>
    </source>
</evidence>
<keyword evidence="3" id="KW-0554">One-carbon metabolism</keyword>
<gene>
    <name evidence="9" type="ORF">CAOG_003970</name>
</gene>
<organism evidence="9 10">
    <name type="scientific">Capsaspora owczarzaki (strain ATCC 30864)</name>
    <dbReference type="NCBI Taxonomy" id="595528"/>
    <lineage>
        <taxon>Eukaryota</taxon>
        <taxon>Filasterea</taxon>
        <taxon>Capsaspora</taxon>
    </lineage>
</organism>
<proteinExistence type="inferred from homology"/>
<keyword evidence="4" id="KW-0521">NADP</keyword>
<protein>
    <recommendedName>
        <fullName evidence="2">dihydrofolate reductase</fullName>
        <ecNumber evidence="2">1.5.1.3</ecNumber>
    </recommendedName>
</protein>
<evidence type="ECO:0000259" key="8">
    <source>
        <dbReference type="PROSITE" id="PS51330"/>
    </source>
</evidence>
<dbReference type="InterPro" id="IPR024072">
    <property type="entry name" value="DHFR-like_dom_sf"/>
</dbReference>
<dbReference type="PANTHER" id="PTHR48069">
    <property type="entry name" value="DIHYDROFOLATE REDUCTASE"/>
    <property type="match status" value="1"/>
</dbReference>
<accession>A0A0D2WQG5</accession>
<dbReference type="STRING" id="595528.A0A0D2WQG5"/>
<evidence type="ECO:0000256" key="7">
    <source>
        <dbReference type="SAM" id="MobiDB-lite"/>
    </source>
</evidence>
<keyword evidence="10" id="KW-1185">Reference proteome</keyword>
<feature type="region of interest" description="Disordered" evidence="7">
    <location>
        <begin position="49"/>
        <end position="71"/>
    </location>
</feature>
<keyword evidence="5" id="KW-0560">Oxidoreductase</keyword>
<evidence type="ECO:0000256" key="5">
    <source>
        <dbReference type="ARBA" id="ARBA00023002"/>
    </source>
</evidence>
<dbReference type="InterPro" id="IPR017925">
    <property type="entry name" value="DHFR_CS"/>
</dbReference>
<dbReference type="PhylomeDB" id="A0A0D2WQG5"/>
<dbReference type="GO" id="GO:0005739">
    <property type="term" value="C:mitochondrion"/>
    <property type="evidence" value="ECO:0007669"/>
    <property type="project" value="TreeGrafter"/>
</dbReference>
<dbReference type="OrthoDB" id="4664297at2759"/>
<dbReference type="eggNOG" id="KOG1324">
    <property type="taxonomic scope" value="Eukaryota"/>
</dbReference>
<dbReference type="GO" id="GO:0006730">
    <property type="term" value="P:one-carbon metabolic process"/>
    <property type="evidence" value="ECO:0007669"/>
    <property type="project" value="UniProtKB-KW"/>
</dbReference>
<dbReference type="SUPFAM" id="SSF53597">
    <property type="entry name" value="Dihydrofolate reductase-like"/>
    <property type="match status" value="1"/>
</dbReference>
<dbReference type="PANTHER" id="PTHR48069:SF3">
    <property type="entry name" value="DIHYDROFOLATE REDUCTASE"/>
    <property type="match status" value="1"/>
</dbReference>
<feature type="compositionally biased region" description="Low complexity" evidence="7">
    <location>
        <begin position="49"/>
        <end position="60"/>
    </location>
</feature>
<dbReference type="AlphaFoldDB" id="A0A0D2WQG5"/>
<dbReference type="GO" id="GO:0046655">
    <property type="term" value="P:folic acid metabolic process"/>
    <property type="evidence" value="ECO:0007669"/>
    <property type="project" value="TreeGrafter"/>
</dbReference>
<evidence type="ECO:0000256" key="6">
    <source>
        <dbReference type="RuleBase" id="RU004474"/>
    </source>
</evidence>
<reference evidence="10" key="1">
    <citation type="submission" date="2011-02" db="EMBL/GenBank/DDBJ databases">
        <title>The Genome Sequence of Capsaspora owczarzaki ATCC 30864.</title>
        <authorList>
            <person name="Russ C."/>
            <person name="Cuomo C."/>
            <person name="Burger G."/>
            <person name="Gray M.W."/>
            <person name="Holland P.W.H."/>
            <person name="King N."/>
            <person name="Lang F.B.F."/>
            <person name="Roger A.J."/>
            <person name="Ruiz-Trillo I."/>
            <person name="Young S.K."/>
            <person name="Zeng Q."/>
            <person name="Gargeya S."/>
            <person name="Alvarado L."/>
            <person name="Berlin A."/>
            <person name="Chapman S.B."/>
            <person name="Chen Z."/>
            <person name="Freedman E."/>
            <person name="Gellesch M."/>
            <person name="Goldberg J."/>
            <person name="Griggs A."/>
            <person name="Gujja S."/>
            <person name="Heilman E."/>
            <person name="Heiman D."/>
            <person name="Howarth C."/>
            <person name="Mehta T."/>
            <person name="Neiman D."/>
            <person name="Pearson M."/>
            <person name="Roberts A."/>
            <person name="Saif S."/>
            <person name="Shea T."/>
            <person name="Shenoy N."/>
            <person name="Sisk P."/>
            <person name="Stolte C."/>
            <person name="Sykes S."/>
            <person name="White J."/>
            <person name="Yandava C."/>
            <person name="Haas B."/>
            <person name="Nusbaum C."/>
            <person name="Birren B."/>
        </authorList>
    </citation>
    <scope>NUCLEOTIDE SEQUENCE</scope>
    <source>
        <strain evidence="10">ATCC 30864</strain>
    </source>
</reference>
<dbReference type="GO" id="GO:0046654">
    <property type="term" value="P:tetrahydrofolate biosynthetic process"/>
    <property type="evidence" value="ECO:0007669"/>
    <property type="project" value="UniProtKB-UniPathway"/>
</dbReference>
<dbReference type="UniPathway" id="UPA00077">
    <property type="reaction ID" value="UER00158"/>
</dbReference>
<dbReference type="InterPro" id="IPR012259">
    <property type="entry name" value="DHFR"/>
</dbReference>
<sequence>MQFSIVVAATRDALGIGLNNRLPWKLSGDMQYFKRLTLAPNAHSVAPTATAAATTASPAPDQTMASQTSDSRVVLESAVTTTTTTTATPPNAVIMGRSTWTSIPAKFRPLPDRLNVVLTSNPDARSLYEIPEHVLVEPSFSSALQTLEQLHANGTVNQVFVIGGAQVYATALQSPLLQRIYLTQINADIHCDVFMPPIDPAFRIVASEPRTENGIAYEFQVLQRQP</sequence>
<dbReference type="EC" id="1.5.1.3" evidence="2"/>
<dbReference type="EMBL" id="KE346365">
    <property type="protein sequence ID" value="KJE93138.1"/>
    <property type="molecule type" value="Genomic_DNA"/>
</dbReference>
<dbReference type="InParanoid" id="A0A0D2WQG5"/>
<dbReference type="InterPro" id="IPR001796">
    <property type="entry name" value="DHFR_dom"/>
</dbReference>
<dbReference type="GO" id="GO:0046452">
    <property type="term" value="P:dihydrofolate metabolic process"/>
    <property type="evidence" value="ECO:0007669"/>
    <property type="project" value="TreeGrafter"/>
</dbReference>
<dbReference type="RefSeq" id="XP_004347795.2">
    <property type="nucleotide sequence ID" value="XM_004347745.2"/>
</dbReference>
<evidence type="ECO:0000256" key="1">
    <source>
        <dbReference type="ARBA" id="ARBA00004903"/>
    </source>
</evidence>
<name>A0A0D2WQG5_CAPO3</name>
<dbReference type="PRINTS" id="PR00070">
    <property type="entry name" value="DHFR"/>
</dbReference>
<dbReference type="GO" id="GO:0004146">
    <property type="term" value="F:dihydrofolate reductase activity"/>
    <property type="evidence" value="ECO:0007669"/>
    <property type="project" value="UniProtKB-EC"/>
</dbReference>
<dbReference type="CDD" id="cd00209">
    <property type="entry name" value="DHFR"/>
    <property type="match status" value="1"/>
</dbReference>
<dbReference type="Gene3D" id="3.40.430.10">
    <property type="entry name" value="Dihydrofolate Reductase, subunit A"/>
    <property type="match status" value="1"/>
</dbReference>
<evidence type="ECO:0000313" key="9">
    <source>
        <dbReference type="EMBL" id="KJE93138.1"/>
    </source>
</evidence>
<evidence type="ECO:0000256" key="4">
    <source>
        <dbReference type="ARBA" id="ARBA00022857"/>
    </source>
</evidence>
<dbReference type="PROSITE" id="PS00075">
    <property type="entry name" value="DHFR_1"/>
    <property type="match status" value="1"/>
</dbReference>
<dbReference type="Proteomes" id="UP000008743">
    <property type="component" value="Unassembled WGS sequence"/>
</dbReference>
<dbReference type="PROSITE" id="PS51330">
    <property type="entry name" value="DHFR_2"/>
    <property type="match status" value="1"/>
</dbReference>
<dbReference type="GO" id="GO:0050661">
    <property type="term" value="F:NADP binding"/>
    <property type="evidence" value="ECO:0007669"/>
    <property type="project" value="InterPro"/>
</dbReference>